<keyword evidence="2" id="KW-1185">Reference proteome</keyword>
<evidence type="ECO:0000313" key="2">
    <source>
        <dbReference type="Proteomes" id="UP000029736"/>
    </source>
</evidence>
<dbReference type="STRING" id="1524460.IX84_08320"/>
<protein>
    <submittedName>
        <fullName evidence="1">Uncharacterized protein</fullName>
    </submittedName>
</protein>
<organism evidence="1 2">
    <name type="scientific">Phaeodactylibacter xiamenensis</name>
    <dbReference type="NCBI Taxonomy" id="1524460"/>
    <lineage>
        <taxon>Bacteria</taxon>
        <taxon>Pseudomonadati</taxon>
        <taxon>Bacteroidota</taxon>
        <taxon>Saprospiria</taxon>
        <taxon>Saprospirales</taxon>
        <taxon>Haliscomenobacteraceae</taxon>
        <taxon>Phaeodactylibacter</taxon>
    </lineage>
</organism>
<sequence>MTQQRDSFYFRFEVKDTISEDYQYVDYTLGDSIWISDRFDTAYHYITWHNQLENINSTHYFQTGVSEVRSFSVSEPLFGFGFAIPGLEPGKIPSEAILEDFFYPGRSIPFGLGPEKVNTLLRLQIGNPAFGLPSQTVFLYEPYGELVIQEVEDYEMQYRTWPEEVRRGKRITSTFEGGIGVYEPQPSVDAISYTDVAIDLRNGEAVFFMPYE</sequence>
<proteinExistence type="predicted"/>
<dbReference type="AlphaFoldDB" id="A0A098S972"/>
<evidence type="ECO:0000313" key="1">
    <source>
        <dbReference type="EMBL" id="KGE88661.1"/>
    </source>
</evidence>
<dbReference type="EMBL" id="JPOS01000018">
    <property type="protein sequence ID" value="KGE88661.1"/>
    <property type="molecule type" value="Genomic_DNA"/>
</dbReference>
<gene>
    <name evidence="1" type="ORF">IX84_08320</name>
</gene>
<name>A0A098S972_9BACT</name>
<reference evidence="1 2" key="1">
    <citation type="journal article" date="2014" name="Int. J. Syst. Evol. Microbiol.">
        <title>Phaeodactylibacter xiamenensis gen. nov., sp. nov., a member of the family Saprospiraceae isolated from the marine alga Phaeodactylum tricornutum.</title>
        <authorList>
            <person name="Chen Z.Jr."/>
            <person name="Lei X."/>
            <person name="Lai Q."/>
            <person name="Li Y."/>
            <person name="Zhang B."/>
            <person name="Zhang J."/>
            <person name="Zhang H."/>
            <person name="Yang L."/>
            <person name="Zheng W."/>
            <person name="Tian Y."/>
            <person name="Yu Z."/>
            <person name="Xu H.Jr."/>
            <person name="Zheng T."/>
        </authorList>
    </citation>
    <scope>NUCLEOTIDE SEQUENCE [LARGE SCALE GENOMIC DNA]</scope>
    <source>
        <strain evidence="1 2">KD52</strain>
    </source>
</reference>
<comment type="caution">
    <text evidence="1">The sequence shown here is derived from an EMBL/GenBank/DDBJ whole genome shotgun (WGS) entry which is preliminary data.</text>
</comment>
<accession>A0A098S972</accession>
<dbReference type="Proteomes" id="UP000029736">
    <property type="component" value="Unassembled WGS sequence"/>
</dbReference>